<dbReference type="RefSeq" id="WP_189070531.1">
    <property type="nucleotide sequence ID" value="NZ_BMPE01000020.1"/>
</dbReference>
<comment type="similarity">
    <text evidence="3">Belongs to the acetyltransferase family. RimJ subfamily.</text>
</comment>
<evidence type="ECO:0000313" key="6">
    <source>
        <dbReference type="Proteomes" id="UP000604341"/>
    </source>
</evidence>
<dbReference type="InterPro" id="IPR016181">
    <property type="entry name" value="Acyl_CoA_acyltransferase"/>
</dbReference>
<keyword evidence="1" id="KW-0808">Transferase</keyword>
<dbReference type="PANTHER" id="PTHR43792:SF8">
    <property type="entry name" value="[RIBOSOMAL PROTEIN US5]-ALANINE N-ACETYLTRANSFERASE"/>
    <property type="match status" value="1"/>
</dbReference>
<reference evidence="6" key="1">
    <citation type="journal article" date="2019" name="Int. J. Syst. Evol. Microbiol.">
        <title>The Global Catalogue of Microorganisms (GCM) 10K type strain sequencing project: providing services to taxonomists for standard genome sequencing and annotation.</title>
        <authorList>
            <consortium name="The Broad Institute Genomics Platform"/>
            <consortium name="The Broad Institute Genome Sequencing Center for Infectious Disease"/>
            <person name="Wu L."/>
            <person name="Ma J."/>
        </authorList>
    </citation>
    <scope>NUCLEOTIDE SEQUENCE [LARGE SCALE GENOMIC DNA]</scope>
    <source>
        <strain evidence="6">JCM 19173</strain>
    </source>
</reference>
<dbReference type="Gene3D" id="3.40.630.30">
    <property type="match status" value="1"/>
</dbReference>
<dbReference type="PANTHER" id="PTHR43792">
    <property type="entry name" value="GNAT FAMILY, PUTATIVE (AFU_ORTHOLOGUE AFUA_3G00765)-RELATED-RELATED"/>
    <property type="match status" value="1"/>
</dbReference>
<dbReference type="EMBL" id="BMPE01000020">
    <property type="protein sequence ID" value="GGL15363.1"/>
    <property type="molecule type" value="Genomic_DNA"/>
</dbReference>
<protein>
    <submittedName>
        <fullName evidence="5">GNAT family acetyltransferase</fullName>
    </submittedName>
</protein>
<comment type="caution">
    <text evidence="5">The sequence shown here is derived from an EMBL/GenBank/DDBJ whole genome shotgun (WGS) entry which is preliminary data.</text>
</comment>
<dbReference type="PROSITE" id="PS51186">
    <property type="entry name" value="GNAT"/>
    <property type="match status" value="1"/>
</dbReference>
<dbReference type="InterPro" id="IPR000182">
    <property type="entry name" value="GNAT_dom"/>
</dbReference>
<gene>
    <name evidence="5" type="ORF">GCM10010844_37730</name>
</gene>
<dbReference type="Pfam" id="PF13302">
    <property type="entry name" value="Acetyltransf_3"/>
    <property type="match status" value="1"/>
</dbReference>
<organism evidence="5 6">
    <name type="scientific">Deinococcus radiotolerans</name>
    <dbReference type="NCBI Taxonomy" id="1309407"/>
    <lineage>
        <taxon>Bacteria</taxon>
        <taxon>Thermotogati</taxon>
        <taxon>Deinococcota</taxon>
        <taxon>Deinococci</taxon>
        <taxon>Deinococcales</taxon>
        <taxon>Deinococcaceae</taxon>
        <taxon>Deinococcus</taxon>
    </lineage>
</organism>
<evidence type="ECO:0000256" key="1">
    <source>
        <dbReference type="ARBA" id="ARBA00022679"/>
    </source>
</evidence>
<proteinExistence type="inferred from homology"/>
<evidence type="ECO:0000256" key="2">
    <source>
        <dbReference type="ARBA" id="ARBA00023315"/>
    </source>
</evidence>
<evidence type="ECO:0000256" key="3">
    <source>
        <dbReference type="ARBA" id="ARBA00038502"/>
    </source>
</evidence>
<dbReference type="SUPFAM" id="SSF55729">
    <property type="entry name" value="Acyl-CoA N-acyltransferases (Nat)"/>
    <property type="match status" value="1"/>
</dbReference>
<accession>A0ABQ2FPZ0</accession>
<dbReference type="InterPro" id="IPR051531">
    <property type="entry name" value="N-acetyltransferase"/>
</dbReference>
<dbReference type="Proteomes" id="UP000604341">
    <property type="component" value="Unassembled WGS sequence"/>
</dbReference>
<keyword evidence="6" id="KW-1185">Reference proteome</keyword>
<name>A0ABQ2FPZ0_9DEIO</name>
<sequence length="181" mass="19845">MTPSPPEIRTARLHLRPFTDADAPALTTLLSHPQIAAGMRSIPSPYPPGLALTWIHSRPDAARQGRSFSWAVTDRQGGQLLGSVTLSPDPDQPRAELGYWIGVPHHGRGYATEAARLTLDFGFGPLHLRRLHATVFPWNAASARVLDKLGFQCEGTLRHAAFRDAQPTDLILYSRLNTDPA</sequence>
<feature type="domain" description="N-acetyltransferase" evidence="4">
    <location>
        <begin position="13"/>
        <end position="177"/>
    </location>
</feature>
<evidence type="ECO:0000313" key="5">
    <source>
        <dbReference type="EMBL" id="GGL15363.1"/>
    </source>
</evidence>
<keyword evidence="2" id="KW-0012">Acyltransferase</keyword>
<evidence type="ECO:0000259" key="4">
    <source>
        <dbReference type="PROSITE" id="PS51186"/>
    </source>
</evidence>